<reference evidence="2 3" key="1">
    <citation type="submission" date="2019-10" db="EMBL/GenBank/DDBJ databases">
        <authorList>
            <person name="Zack K.M."/>
            <person name="Garlena R.A."/>
            <person name="Russell D.A."/>
            <person name="Pope W.H."/>
            <person name="Jacobs-Sera D."/>
            <person name="Hatfull G.F."/>
        </authorList>
    </citation>
    <scope>NUCLEOTIDE SEQUENCE [LARGE SCALE GENOMIC DNA]</scope>
</reference>
<keyword evidence="3" id="KW-1185">Reference proteome</keyword>
<accession>A0A649VKS1</accession>
<dbReference type="KEGG" id="vg:77951971"/>
<evidence type="ECO:0000313" key="3">
    <source>
        <dbReference type="Proteomes" id="UP000423645"/>
    </source>
</evidence>
<dbReference type="GeneID" id="77951971"/>
<evidence type="ECO:0000259" key="1">
    <source>
        <dbReference type="Pfam" id="PF07498"/>
    </source>
</evidence>
<sequence length="163" mass="18020">MTATITSIDQIVAPGSKSTISTTMPPSMLPVGATPDDDWVLRRRKGNRVRYQNTRNGAWDRAYSLEPGDVLYKDPDVSLNVVEELTDDSEPRNDAAVRIADVQPEVTKPTQADMPVEARNEWNRGILEQMTRDDLRKLAADANIAGRGSMNKAQLIDALIAKD</sequence>
<organism evidence="2 3">
    <name type="scientific">Gordonia phage Chidiebere</name>
    <dbReference type="NCBI Taxonomy" id="2656530"/>
    <lineage>
        <taxon>Viruses</taxon>
        <taxon>Duplodnaviria</taxon>
        <taxon>Heunggongvirae</taxon>
        <taxon>Uroviricota</taxon>
        <taxon>Caudoviricetes</taxon>
        <taxon>Chidieberevirus</taxon>
        <taxon>Chidieberevirus chidiebere</taxon>
    </lineage>
</organism>
<dbReference type="Proteomes" id="UP000423645">
    <property type="component" value="Segment"/>
</dbReference>
<dbReference type="EMBL" id="MN586022">
    <property type="protein sequence ID" value="QGJ92967.1"/>
    <property type="molecule type" value="Genomic_DNA"/>
</dbReference>
<gene>
    <name evidence="2" type="primary">77</name>
    <name evidence="2" type="ORF">PBI_CHIDIEBERE_77</name>
</gene>
<feature type="domain" description="Rho termination factor-like N-terminal" evidence="1">
    <location>
        <begin position="127"/>
        <end position="160"/>
    </location>
</feature>
<name>A0A649VKS1_9CAUD</name>
<dbReference type="Pfam" id="PF07498">
    <property type="entry name" value="Rho_N"/>
    <property type="match status" value="1"/>
</dbReference>
<proteinExistence type="predicted"/>
<dbReference type="RefSeq" id="YP_010675595.1">
    <property type="nucleotide sequence ID" value="NC_071005.1"/>
</dbReference>
<evidence type="ECO:0000313" key="2">
    <source>
        <dbReference type="EMBL" id="QGJ92967.1"/>
    </source>
</evidence>
<protein>
    <recommendedName>
        <fullName evidence="1">Rho termination factor-like N-terminal domain-containing protein</fullName>
    </recommendedName>
</protein>
<dbReference type="InterPro" id="IPR011112">
    <property type="entry name" value="Rho-like_N"/>
</dbReference>